<dbReference type="AlphaFoldDB" id="A0A8J2KLI5"/>
<protein>
    <submittedName>
        <fullName evidence="1">Uncharacterized protein</fullName>
    </submittedName>
</protein>
<dbReference type="PANTHER" id="PTHR11861:SF8">
    <property type="entry name" value="PKD DOMAIN-CONTAINING PROTEIN"/>
    <property type="match status" value="1"/>
</dbReference>
<dbReference type="EMBL" id="CAJVCH010472459">
    <property type="protein sequence ID" value="CAG7820201.1"/>
    <property type="molecule type" value="Genomic_DNA"/>
</dbReference>
<dbReference type="PANTHER" id="PTHR11861">
    <property type="entry name" value="MELANOCYTE PROTEIN PMEL 17-RELATED"/>
    <property type="match status" value="1"/>
</dbReference>
<sequence length="246" mass="27580">EILNATNNFASNWTLTYWSADNYQGKFSITVSVYYKFVGLLVNVDTQLSYYTITSHFVGSIDVWQGGVKHSDPYRVATRNETQLIANIHDPSSYLKTASDITYSWWDATGFYANSSEPILKKNFTQEGLYYFNVTISAIFNATNDSSKIPITKTGTFETNITAKVAIVNLTVAGPTWFPHGKLLDLNISCDGSGPYSYCWQLKPAPYNQTGNETCIMPLVTNDCEFPVTRPSTPSEIQYEEPSLTR</sequence>
<dbReference type="InterPro" id="IPR045219">
    <property type="entry name" value="PKAT"/>
</dbReference>
<dbReference type="OrthoDB" id="6381995at2759"/>
<proteinExistence type="predicted"/>
<dbReference type="Proteomes" id="UP000708208">
    <property type="component" value="Unassembled WGS sequence"/>
</dbReference>
<comment type="caution">
    <text evidence="1">The sequence shown here is derived from an EMBL/GenBank/DDBJ whole genome shotgun (WGS) entry which is preliminary data.</text>
</comment>
<accession>A0A8J2KLI5</accession>
<reference evidence="1" key="1">
    <citation type="submission" date="2021-06" db="EMBL/GenBank/DDBJ databases">
        <authorList>
            <person name="Hodson N. C."/>
            <person name="Mongue J. A."/>
            <person name="Jaron S. K."/>
        </authorList>
    </citation>
    <scope>NUCLEOTIDE SEQUENCE</scope>
</reference>
<feature type="non-terminal residue" evidence="1">
    <location>
        <position position="246"/>
    </location>
</feature>
<organism evidence="1 2">
    <name type="scientific">Allacma fusca</name>
    <dbReference type="NCBI Taxonomy" id="39272"/>
    <lineage>
        <taxon>Eukaryota</taxon>
        <taxon>Metazoa</taxon>
        <taxon>Ecdysozoa</taxon>
        <taxon>Arthropoda</taxon>
        <taxon>Hexapoda</taxon>
        <taxon>Collembola</taxon>
        <taxon>Symphypleona</taxon>
        <taxon>Sminthuridae</taxon>
        <taxon>Allacma</taxon>
    </lineage>
</organism>
<gene>
    <name evidence="1" type="ORF">AFUS01_LOCUS30604</name>
</gene>
<keyword evidence="2" id="KW-1185">Reference proteome</keyword>
<dbReference type="GO" id="GO:0005886">
    <property type="term" value="C:plasma membrane"/>
    <property type="evidence" value="ECO:0007669"/>
    <property type="project" value="TreeGrafter"/>
</dbReference>
<name>A0A8J2KLI5_9HEXA</name>
<evidence type="ECO:0000313" key="1">
    <source>
        <dbReference type="EMBL" id="CAG7820201.1"/>
    </source>
</evidence>
<evidence type="ECO:0000313" key="2">
    <source>
        <dbReference type="Proteomes" id="UP000708208"/>
    </source>
</evidence>